<gene>
    <name evidence="1" type="ORF">JZO85_07255</name>
</gene>
<accession>A0ABS3HF27</accession>
<proteinExistence type="predicted"/>
<dbReference type="Proteomes" id="UP000664495">
    <property type="component" value="Unassembled WGS sequence"/>
</dbReference>
<sequence length="126" mass="14670">MTIPAEKLFNEIYKLSDENPDSLLNFEEEKELAAQLLEKQKKHVTVMQAINEQIKQLAANKEAAIVPIKQLKADFNAIFETYKQEYVSLKELLLTMQVSYNTERFIAKQYFISENETIILNILNEV</sequence>
<evidence type="ECO:0000313" key="1">
    <source>
        <dbReference type="EMBL" id="MBO0452060.1"/>
    </source>
</evidence>
<dbReference type="EMBL" id="JAFLVR010000016">
    <property type="protein sequence ID" value="MBO0452060.1"/>
    <property type="molecule type" value="Genomic_DNA"/>
</dbReference>
<evidence type="ECO:0000313" key="2">
    <source>
        <dbReference type="Proteomes" id="UP000664495"/>
    </source>
</evidence>
<reference evidence="1 2" key="1">
    <citation type="submission" date="2021-03" db="EMBL/GenBank/DDBJ databases">
        <title>Enterococcal diversity collection.</title>
        <authorList>
            <person name="Gilmore M.S."/>
            <person name="Schwartzman J."/>
            <person name="Van Tyne D."/>
            <person name="Martin M."/>
            <person name="Earl A.M."/>
            <person name="Manson A.L."/>
            <person name="Straub T."/>
            <person name="Salamzade R."/>
            <person name="Saavedra J."/>
            <person name="Lebreton F."/>
            <person name="Prichula J."/>
            <person name="Schaufler K."/>
            <person name="Gaca A."/>
            <person name="Sgardioli B."/>
            <person name="Wagenaar J."/>
            <person name="Strong T."/>
        </authorList>
    </citation>
    <scope>NUCLEOTIDE SEQUENCE [LARGE SCALE GENOMIC DNA]</scope>
    <source>
        <strain evidence="1 2">MJM16</strain>
    </source>
</reference>
<protein>
    <submittedName>
        <fullName evidence="1">DUF3110 domain-containing protein</fullName>
    </submittedName>
</protein>
<name>A0ABS3HF27_9ENTE</name>
<keyword evidence="2" id="KW-1185">Reference proteome</keyword>
<comment type="caution">
    <text evidence="1">The sequence shown here is derived from an EMBL/GenBank/DDBJ whole genome shotgun (WGS) entry which is preliminary data.</text>
</comment>
<organism evidence="1 2">
    <name type="scientific">Candidatus Enterococcus murrayae</name>
    <dbReference type="NCBI Taxonomy" id="2815321"/>
    <lineage>
        <taxon>Bacteria</taxon>
        <taxon>Bacillati</taxon>
        <taxon>Bacillota</taxon>
        <taxon>Bacilli</taxon>
        <taxon>Lactobacillales</taxon>
        <taxon>Enterococcaceae</taxon>
        <taxon>Enterococcus</taxon>
    </lineage>
</organism>